<protein>
    <submittedName>
        <fullName evidence="2">Uncharacterized protein</fullName>
    </submittedName>
</protein>
<evidence type="ECO:0000313" key="2">
    <source>
        <dbReference type="EMBL" id="GAI99284.1"/>
    </source>
</evidence>
<comment type="caution">
    <text evidence="2">The sequence shown here is derived from an EMBL/GenBank/DDBJ whole genome shotgun (WGS) entry which is preliminary data.</text>
</comment>
<feature type="transmembrane region" description="Helical" evidence="1">
    <location>
        <begin position="25"/>
        <end position="49"/>
    </location>
</feature>
<name>X1V3T1_9ZZZZ</name>
<feature type="non-terminal residue" evidence="2">
    <location>
        <position position="1"/>
    </location>
</feature>
<dbReference type="AlphaFoldDB" id="X1V3T1"/>
<feature type="transmembrane region" description="Helical" evidence="1">
    <location>
        <begin position="61"/>
        <end position="82"/>
    </location>
</feature>
<reference evidence="2" key="1">
    <citation type="journal article" date="2014" name="Front. Microbiol.">
        <title>High frequency of phylogenetically diverse reductive dehalogenase-homologous genes in deep subseafloor sedimentary metagenomes.</title>
        <authorList>
            <person name="Kawai M."/>
            <person name="Futagami T."/>
            <person name="Toyoda A."/>
            <person name="Takaki Y."/>
            <person name="Nishi S."/>
            <person name="Hori S."/>
            <person name="Arai W."/>
            <person name="Tsubouchi T."/>
            <person name="Morono Y."/>
            <person name="Uchiyama I."/>
            <person name="Ito T."/>
            <person name="Fujiyama A."/>
            <person name="Inagaki F."/>
            <person name="Takami H."/>
        </authorList>
    </citation>
    <scope>NUCLEOTIDE SEQUENCE</scope>
    <source>
        <strain evidence="2">Expedition CK06-06</strain>
    </source>
</reference>
<evidence type="ECO:0000256" key="1">
    <source>
        <dbReference type="SAM" id="Phobius"/>
    </source>
</evidence>
<keyword evidence="1" id="KW-0812">Transmembrane</keyword>
<accession>X1V3T1</accession>
<gene>
    <name evidence="2" type="ORF">S12H4_29674</name>
</gene>
<organism evidence="2">
    <name type="scientific">marine sediment metagenome</name>
    <dbReference type="NCBI Taxonomy" id="412755"/>
    <lineage>
        <taxon>unclassified sequences</taxon>
        <taxon>metagenomes</taxon>
        <taxon>ecological metagenomes</taxon>
    </lineage>
</organism>
<keyword evidence="1" id="KW-0472">Membrane</keyword>
<proteinExistence type="predicted"/>
<keyword evidence="1" id="KW-1133">Transmembrane helix</keyword>
<sequence length="107" mass="12281">FLGLISIFLGIWVAGHVSGKLRSTVIFLILAVTVFIIKEVLKIFGFITLNNLEFLRSISNIIVILLILFAIFSLKIMVDSIVHKPLKKKRKDLGSYKRKVREKLKER</sequence>
<dbReference type="EMBL" id="BARW01017138">
    <property type="protein sequence ID" value="GAI99284.1"/>
    <property type="molecule type" value="Genomic_DNA"/>
</dbReference>